<dbReference type="RefSeq" id="WP_377305897.1">
    <property type="nucleotide sequence ID" value="NZ_CP180191.1"/>
</dbReference>
<comment type="similarity">
    <text evidence="9">Belongs to the FlhD family.</text>
</comment>
<sequence length="113" mass="12745">MTTQRTEQLLADIREANLTYMMLAQHLIREDREAAMFRLGVSEEVADIINTLSPAQLMKIAASNTLVARFRFDDEMVWNLLIESKRPQGPAQDSPYARLHARILVASASTDAI</sequence>
<gene>
    <name evidence="9 10" type="primary">flhD</name>
    <name evidence="10" type="ORF">ACFOEN_16740</name>
</gene>
<keyword evidence="2 9" id="KW-1005">Bacterial flagellum biogenesis</keyword>
<keyword evidence="4 9" id="KW-0238">DNA-binding</keyword>
<organism evidence="10 11">
    <name type="scientific">Piscinibacterium candidicorallinum</name>
    <dbReference type="NCBI Taxonomy" id="1793872"/>
    <lineage>
        <taxon>Bacteria</taxon>
        <taxon>Pseudomonadati</taxon>
        <taxon>Pseudomonadota</taxon>
        <taxon>Betaproteobacteria</taxon>
        <taxon>Burkholderiales</taxon>
        <taxon>Piscinibacterium</taxon>
    </lineage>
</organism>
<evidence type="ECO:0000256" key="9">
    <source>
        <dbReference type="HAMAP-Rule" id="MF_00725"/>
    </source>
</evidence>
<evidence type="ECO:0000256" key="1">
    <source>
        <dbReference type="ARBA" id="ARBA00022490"/>
    </source>
</evidence>
<keyword evidence="1 9" id="KW-0963">Cytoplasm</keyword>
<dbReference type="Proteomes" id="UP001595556">
    <property type="component" value="Unassembled WGS sequence"/>
</dbReference>
<protein>
    <recommendedName>
        <fullName evidence="9">Flagellar transcriptional regulator FlhD</fullName>
    </recommendedName>
</protein>
<dbReference type="InterPro" id="IPR023559">
    <property type="entry name" value="Flagellar_FlhD"/>
</dbReference>
<keyword evidence="3 9" id="KW-0805">Transcription regulation</keyword>
<dbReference type="Pfam" id="PF05247">
    <property type="entry name" value="FlhD"/>
    <property type="match status" value="1"/>
</dbReference>
<dbReference type="SUPFAM" id="SSF63592">
    <property type="entry name" value="Flagellar transcriptional activator FlhD"/>
    <property type="match status" value="1"/>
</dbReference>
<dbReference type="HAMAP" id="MF_00725">
    <property type="entry name" value="FlhD"/>
    <property type="match status" value="1"/>
</dbReference>
<dbReference type="Gene3D" id="1.10.4000.10">
    <property type="entry name" value="Flagellar transcriptional activator FlhD"/>
    <property type="match status" value="1"/>
</dbReference>
<accession>A0ABV7HBZ2</accession>
<evidence type="ECO:0000313" key="11">
    <source>
        <dbReference type="Proteomes" id="UP001595556"/>
    </source>
</evidence>
<evidence type="ECO:0000256" key="8">
    <source>
        <dbReference type="ARBA" id="ARBA00025431"/>
    </source>
</evidence>
<comment type="domain">
    <text evidence="9">The C-terminal region contains a putative helix-turn-helix (HTH) motif, suggesting that this region may bind DNA.</text>
</comment>
<dbReference type="NCBIfam" id="NF002783">
    <property type="entry name" value="PRK02909.1-1"/>
    <property type="match status" value="1"/>
</dbReference>
<comment type="subunit">
    <text evidence="9">Homodimer; disulfide-linked. Forms a heterohexamer composed of two FlhC and four FlhD subunits. Each FlhC binds a FlhD dimer, forming a heterotrimer, and a hexamer assembles by dimerization of two heterotrimers.</text>
</comment>
<keyword evidence="5" id="KW-1015">Disulfide bond</keyword>
<comment type="caution">
    <text evidence="9">Lacks conserved residue(s) required for the propagation of feature annotation.</text>
</comment>
<evidence type="ECO:0000256" key="4">
    <source>
        <dbReference type="ARBA" id="ARBA00023125"/>
    </source>
</evidence>
<keyword evidence="10" id="KW-0282">Flagellum</keyword>
<proteinExistence type="inferred from homology"/>
<dbReference type="InterPro" id="IPR036194">
    <property type="entry name" value="FlhD_sf"/>
</dbReference>
<reference evidence="11" key="1">
    <citation type="journal article" date="2019" name="Int. J. Syst. Evol. Microbiol.">
        <title>The Global Catalogue of Microorganisms (GCM) 10K type strain sequencing project: providing services to taxonomists for standard genome sequencing and annotation.</title>
        <authorList>
            <consortium name="The Broad Institute Genomics Platform"/>
            <consortium name="The Broad Institute Genome Sequencing Center for Infectious Disease"/>
            <person name="Wu L."/>
            <person name="Ma J."/>
        </authorList>
    </citation>
    <scope>NUCLEOTIDE SEQUENCE [LARGE SCALE GENOMIC DNA]</scope>
    <source>
        <strain evidence="11">KCTC 52168</strain>
    </source>
</reference>
<keyword evidence="11" id="KW-1185">Reference proteome</keyword>
<comment type="caution">
    <text evidence="10">The sequence shown here is derived from an EMBL/GenBank/DDBJ whole genome shotgun (WGS) entry which is preliminary data.</text>
</comment>
<keyword evidence="10" id="KW-0969">Cilium</keyword>
<keyword evidence="6 9" id="KW-0010">Activator</keyword>
<evidence type="ECO:0000256" key="3">
    <source>
        <dbReference type="ARBA" id="ARBA00023015"/>
    </source>
</evidence>
<dbReference type="EMBL" id="JBHRTI010000010">
    <property type="protein sequence ID" value="MFC3149272.1"/>
    <property type="molecule type" value="Genomic_DNA"/>
</dbReference>
<evidence type="ECO:0000256" key="5">
    <source>
        <dbReference type="ARBA" id="ARBA00023157"/>
    </source>
</evidence>
<evidence type="ECO:0000313" key="10">
    <source>
        <dbReference type="EMBL" id="MFC3149272.1"/>
    </source>
</evidence>
<comment type="subcellular location">
    <subcellularLocation>
        <location evidence="9">Cytoplasm</location>
    </subcellularLocation>
</comment>
<name>A0ABV7HBZ2_9BURK</name>
<evidence type="ECO:0000256" key="6">
    <source>
        <dbReference type="ARBA" id="ARBA00023159"/>
    </source>
</evidence>
<keyword evidence="7 9" id="KW-0804">Transcription</keyword>
<comment type="function">
    <text evidence="8 9">Functions in complex with FlhC as a master transcriptional regulator that regulates transcription of several flagellar and non-flagellar operons by binding to their promoter region. Activates expression of class 2 flagellar genes, including fliA, which is a flagellum-specific sigma factor that turns on the class 3 genes. Also regulates genes whose products function in a variety of physiological pathways.</text>
</comment>
<evidence type="ECO:0000256" key="2">
    <source>
        <dbReference type="ARBA" id="ARBA00022795"/>
    </source>
</evidence>
<evidence type="ECO:0000256" key="7">
    <source>
        <dbReference type="ARBA" id="ARBA00023163"/>
    </source>
</evidence>
<keyword evidence="10" id="KW-0966">Cell projection</keyword>